<accession>A0ABQ9X4Q6</accession>
<keyword evidence="2" id="KW-1185">Reference proteome</keyword>
<reference evidence="1 2" key="1">
    <citation type="journal article" date="2022" name="bioRxiv">
        <title>Genomics of Preaxostyla Flagellates Illuminates Evolutionary Transitions and the Path Towards Mitochondrial Loss.</title>
        <authorList>
            <person name="Novak L.V.F."/>
            <person name="Treitli S.C."/>
            <person name="Pyrih J."/>
            <person name="Halakuc P."/>
            <person name="Pipaliya S.V."/>
            <person name="Vacek V."/>
            <person name="Brzon O."/>
            <person name="Soukal P."/>
            <person name="Eme L."/>
            <person name="Dacks J.B."/>
            <person name="Karnkowska A."/>
            <person name="Elias M."/>
            <person name="Hampl V."/>
        </authorList>
    </citation>
    <scope>NUCLEOTIDE SEQUENCE [LARGE SCALE GENOMIC DNA]</scope>
    <source>
        <strain evidence="1">NAU3</strain>
        <tissue evidence="1">Gut</tissue>
    </source>
</reference>
<comment type="caution">
    <text evidence="1">The sequence shown here is derived from an EMBL/GenBank/DDBJ whole genome shotgun (WGS) entry which is preliminary data.</text>
</comment>
<proteinExistence type="predicted"/>
<name>A0ABQ9X4Q6_9EUKA</name>
<organism evidence="1 2">
    <name type="scientific">Blattamonas nauphoetae</name>
    <dbReference type="NCBI Taxonomy" id="2049346"/>
    <lineage>
        <taxon>Eukaryota</taxon>
        <taxon>Metamonada</taxon>
        <taxon>Preaxostyla</taxon>
        <taxon>Oxymonadida</taxon>
        <taxon>Blattamonas</taxon>
    </lineage>
</organism>
<dbReference type="EMBL" id="JARBJD010000220">
    <property type="protein sequence ID" value="KAK2946748.1"/>
    <property type="molecule type" value="Genomic_DNA"/>
</dbReference>
<dbReference type="Proteomes" id="UP001281761">
    <property type="component" value="Unassembled WGS sequence"/>
</dbReference>
<evidence type="ECO:0000313" key="1">
    <source>
        <dbReference type="EMBL" id="KAK2946748.1"/>
    </source>
</evidence>
<sequence>MGNSSFSENRHRDSNRLFLRFNPNNILPIKQTSRFFLSLVACLKNRSELDDAATQKACALLEWIESHFFVSLPANQILFELAPTPDGSCTGFVESLVLLLTSSNEAIILSTLSFLTHFARYLSGYEYIYFMTSGFFEFLPNAFYFNEIHLTPHPNYFLMKIVGLFLLNMPKGRRIVFYGPNQPTGAAFNQIMTDHFLRPIQRFLNFIFQQRHRFEDTDASTDFAWLLGVLATHFPFVAPMSQLGLSSSFALTYTDSLIFFETDRITLMFINWVLPAMKKWPKSDPAVWNRGRQILVQLKEEGISDEIELHVLHQPNISERRLIRGLGTF</sequence>
<gene>
    <name evidence="1" type="ORF">BLNAU_18344</name>
</gene>
<evidence type="ECO:0000313" key="2">
    <source>
        <dbReference type="Proteomes" id="UP001281761"/>
    </source>
</evidence>
<protein>
    <submittedName>
        <fullName evidence="1">Uncharacterized protein</fullName>
    </submittedName>
</protein>